<accession>A0A167R566</accession>
<reference evidence="1 2" key="1">
    <citation type="journal article" date="2016" name="Mol. Biol. Evol.">
        <title>Comparative Genomics of Early-Diverging Mushroom-Forming Fungi Provides Insights into the Origins of Lignocellulose Decay Capabilities.</title>
        <authorList>
            <person name="Nagy L.G."/>
            <person name="Riley R."/>
            <person name="Tritt A."/>
            <person name="Adam C."/>
            <person name="Daum C."/>
            <person name="Floudas D."/>
            <person name="Sun H."/>
            <person name="Yadav J.S."/>
            <person name="Pangilinan J."/>
            <person name="Larsson K.H."/>
            <person name="Matsuura K."/>
            <person name="Barry K."/>
            <person name="Labutti K."/>
            <person name="Kuo R."/>
            <person name="Ohm R.A."/>
            <person name="Bhattacharya S.S."/>
            <person name="Shirouzu T."/>
            <person name="Yoshinaga Y."/>
            <person name="Martin F.M."/>
            <person name="Grigoriev I.V."/>
            <person name="Hibbett D.S."/>
        </authorList>
    </citation>
    <scope>NUCLEOTIDE SEQUENCE [LARGE SCALE GENOMIC DNA]</scope>
    <source>
        <strain evidence="1 2">TUFC12733</strain>
    </source>
</reference>
<name>A0A167R566_CALVF</name>
<gene>
    <name evidence="1" type="ORF">CALVIDRAFT_533569</name>
</gene>
<dbReference type="EMBL" id="KV417269">
    <property type="protein sequence ID" value="KZP00569.1"/>
    <property type="molecule type" value="Genomic_DNA"/>
</dbReference>
<proteinExistence type="predicted"/>
<sequence length="67" mass="7668">MDMTLRYAITMDMTPYSPVVNFMTLIRYTRREEGQRTETSNSRVASPSSCGSVITVAQVPRRQLPRI</sequence>
<evidence type="ECO:0000313" key="2">
    <source>
        <dbReference type="Proteomes" id="UP000076738"/>
    </source>
</evidence>
<organism evidence="1 2">
    <name type="scientific">Calocera viscosa (strain TUFC12733)</name>
    <dbReference type="NCBI Taxonomy" id="1330018"/>
    <lineage>
        <taxon>Eukaryota</taxon>
        <taxon>Fungi</taxon>
        <taxon>Dikarya</taxon>
        <taxon>Basidiomycota</taxon>
        <taxon>Agaricomycotina</taxon>
        <taxon>Dacrymycetes</taxon>
        <taxon>Dacrymycetales</taxon>
        <taxon>Dacrymycetaceae</taxon>
        <taxon>Calocera</taxon>
    </lineage>
</organism>
<keyword evidence="2" id="KW-1185">Reference proteome</keyword>
<evidence type="ECO:0000313" key="1">
    <source>
        <dbReference type="EMBL" id="KZP00569.1"/>
    </source>
</evidence>
<protein>
    <submittedName>
        <fullName evidence="1">Uncharacterized protein</fullName>
    </submittedName>
</protein>
<dbReference type="Proteomes" id="UP000076738">
    <property type="component" value="Unassembled WGS sequence"/>
</dbReference>
<dbReference type="AlphaFoldDB" id="A0A167R566"/>